<dbReference type="PANTHER" id="PTHR22883:SF23">
    <property type="entry name" value="PALMITOYLTRANSFERASE ZDHHC6"/>
    <property type="match status" value="1"/>
</dbReference>
<evidence type="ECO:0000313" key="10">
    <source>
        <dbReference type="EMBL" id="KAK8898570.1"/>
    </source>
</evidence>
<protein>
    <recommendedName>
        <fullName evidence="8">Palmitoyltransferase</fullName>
        <ecNumber evidence="8">2.3.1.225</ecNumber>
    </recommendedName>
</protein>
<sequence>MNCLLCCTRVCPNVFVMTFTAILGFATFFGIFPQIIQVSTKPVFFTLIGLFTFICFSMFIWCWLSAAIMDPGRVKDDLEKRGVLSRIQRGDIPDCLRNLPICDKCKLPRPKGAVHCDECQSCCLRYDHHCGVIGQCVGDKNMKAFILSFLYASIFGFTSSACGFYYCITDSFSSNAISKILILIASVYDISIAFALGCFGIGFLFNIAKDLGSIEFKTRKLLLLFGNNFMERILPTQKNATFAAWPGVCWNLDYEP</sequence>
<proteinExistence type="inferred from homology"/>
<keyword evidence="11" id="KW-1185">Reference proteome</keyword>
<keyword evidence="4 8" id="KW-1133">Transmembrane helix</keyword>
<evidence type="ECO:0000256" key="1">
    <source>
        <dbReference type="ARBA" id="ARBA00004141"/>
    </source>
</evidence>
<dbReference type="InterPro" id="IPR001594">
    <property type="entry name" value="Palmitoyltrfase_DHHC"/>
</dbReference>
<dbReference type="EC" id="2.3.1.225" evidence="8"/>
<evidence type="ECO:0000256" key="3">
    <source>
        <dbReference type="ARBA" id="ARBA00022692"/>
    </source>
</evidence>
<keyword evidence="2 8" id="KW-0808">Transferase</keyword>
<reference evidence="10 11" key="1">
    <citation type="submission" date="2024-04" db="EMBL/GenBank/DDBJ databases">
        <title>Tritrichomonas musculus Genome.</title>
        <authorList>
            <person name="Alves-Ferreira E."/>
            <person name="Grigg M."/>
            <person name="Lorenzi H."/>
            <person name="Galac M."/>
        </authorList>
    </citation>
    <scope>NUCLEOTIDE SEQUENCE [LARGE SCALE GENOMIC DNA]</scope>
    <source>
        <strain evidence="10 11">EAF2021</strain>
    </source>
</reference>
<comment type="similarity">
    <text evidence="7">Belongs to the DHHC palmitoyltransferase family. PFA5 subfamily.</text>
</comment>
<comment type="catalytic activity">
    <reaction evidence="8">
        <text>L-cysteinyl-[protein] + hexadecanoyl-CoA = S-hexadecanoyl-L-cysteinyl-[protein] + CoA</text>
        <dbReference type="Rhea" id="RHEA:36683"/>
        <dbReference type="Rhea" id="RHEA-COMP:10131"/>
        <dbReference type="Rhea" id="RHEA-COMP:11032"/>
        <dbReference type="ChEBI" id="CHEBI:29950"/>
        <dbReference type="ChEBI" id="CHEBI:57287"/>
        <dbReference type="ChEBI" id="CHEBI:57379"/>
        <dbReference type="ChEBI" id="CHEBI:74151"/>
        <dbReference type="EC" id="2.3.1.225"/>
    </reaction>
</comment>
<evidence type="ECO:0000313" key="11">
    <source>
        <dbReference type="Proteomes" id="UP001470230"/>
    </source>
</evidence>
<feature type="transmembrane region" description="Helical" evidence="8">
    <location>
        <begin position="44"/>
        <end position="68"/>
    </location>
</feature>
<feature type="transmembrane region" description="Helical" evidence="8">
    <location>
        <begin position="144"/>
        <end position="168"/>
    </location>
</feature>
<evidence type="ECO:0000256" key="7">
    <source>
        <dbReference type="ARBA" id="ARBA00038298"/>
    </source>
</evidence>
<comment type="subcellular location">
    <subcellularLocation>
        <location evidence="1">Membrane</location>
        <topology evidence="1">Multi-pass membrane protein</topology>
    </subcellularLocation>
</comment>
<evidence type="ECO:0000256" key="2">
    <source>
        <dbReference type="ARBA" id="ARBA00022679"/>
    </source>
</evidence>
<keyword evidence="3 8" id="KW-0812">Transmembrane</keyword>
<evidence type="ECO:0000256" key="6">
    <source>
        <dbReference type="ARBA" id="ARBA00023315"/>
    </source>
</evidence>
<keyword evidence="6 8" id="KW-0012">Acyltransferase</keyword>
<keyword evidence="5 8" id="KW-0472">Membrane</keyword>
<name>A0ABR2L5D0_9EUKA</name>
<organism evidence="10 11">
    <name type="scientific">Tritrichomonas musculus</name>
    <dbReference type="NCBI Taxonomy" id="1915356"/>
    <lineage>
        <taxon>Eukaryota</taxon>
        <taxon>Metamonada</taxon>
        <taxon>Parabasalia</taxon>
        <taxon>Tritrichomonadida</taxon>
        <taxon>Tritrichomonadidae</taxon>
        <taxon>Tritrichomonas</taxon>
    </lineage>
</organism>
<evidence type="ECO:0000256" key="5">
    <source>
        <dbReference type="ARBA" id="ARBA00023136"/>
    </source>
</evidence>
<evidence type="ECO:0000259" key="9">
    <source>
        <dbReference type="Pfam" id="PF01529"/>
    </source>
</evidence>
<dbReference type="PROSITE" id="PS50216">
    <property type="entry name" value="DHHC"/>
    <property type="match status" value="1"/>
</dbReference>
<accession>A0ABR2L5D0</accession>
<feature type="domain" description="Palmitoyltransferase DHHC" evidence="9">
    <location>
        <begin position="101"/>
        <end position="216"/>
    </location>
</feature>
<evidence type="ECO:0000256" key="4">
    <source>
        <dbReference type="ARBA" id="ARBA00022989"/>
    </source>
</evidence>
<feature type="transmembrane region" description="Helical" evidence="8">
    <location>
        <begin position="180"/>
        <end position="205"/>
    </location>
</feature>
<feature type="transmembrane region" description="Helical" evidence="8">
    <location>
        <begin position="14"/>
        <end position="32"/>
    </location>
</feature>
<gene>
    <name evidence="10" type="ORF">M9Y10_000862</name>
</gene>
<dbReference type="EMBL" id="JAPFFF010000001">
    <property type="protein sequence ID" value="KAK8898570.1"/>
    <property type="molecule type" value="Genomic_DNA"/>
</dbReference>
<dbReference type="PANTHER" id="PTHR22883">
    <property type="entry name" value="ZINC FINGER DHHC DOMAIN CONTAINING PROTEIN"/>
    <property type="match status" value="1"/>
</dbReference>
<evidence type="ECO:0000256" key="8">
    <source>
        <dbReference type="RuleBase" id="RU079119"/>
    </source>
</evidence>
<comment type="caution">
    <text evidence="10">The sequence shown here is derived from an EMBL/GenBank/DDBJ whole genome shotgun (WGS) entry which is preliminary data.</text>
</comment>
<dbReference type="InterPro" id="IPR039859">
    <property type="entry name" value="PFA4/ZDH16/20/ERF2-like"/>
</dbReference>
<dbReference type="Proteomes" id="UP001470230">
    <property type="component" value="Unassembled WGS sequence"/>
</dbReference>
<comment type="domain">
    <text evidence="8">The DHHC domain is required for palmitoyltransferase activity.</text>
</comment>
<dbReference type="Pfam" id="PF01529">
    <property type="entry name" value="DHHC"/>
    <property type="match status" value="1"/>
</dbReference>